<keyword evidence="2" id="KW-0732">Signal</keyword>
<evidence type="ECO:0000256" key="1">
    <source>
        <dbReference type="SAM" id="MobiDB-lite"/>
    </source>
</evidence>
<dbReference type="VEuPathDB" id="VectorBase:ADAC011122"/>
<feature type="compositionally biased region" description="Gly residues" evidence="1">
    <location>
        <begin position="634"/>
        <end position="645"/>
    </location>
</feature>
<feature type="compositionally biased region" description="Pro residues" evidence="1">
    <location>
        <begin position="827"/>
        <end position="838"/>
    </location>
</feature>
<proteinExistence type="predicted"/>
<feature type="compositionally biased region" description="Low complexity" evidence="1">
    <location>
        <begin position="618"/>
        <end position="633"/>
    </location>
</feature>
<dbReference type="VEuPathDB" id="VectorBase:ADAR2_006286"/>
<evidence type="ECO:0000313" key="4">
    <source>
        <dbReference type="Proteomes" id="UP000000673"/>
    </source>
</evidence>
<accession>A0A2K6VAZ6</accession>
<feature type="compositionally biased region" description="Polar residues" evidence="1">
    <location>
        <begin position="1477"/>
        <end position="1488"/>
    </location>
</feature>
<feature type="compositionally biased region" description="Low complexity" evidence="1">
    <location>
        <begin position="1535"/>
        <end position="1545"/>
    </location>
</feature>
<feature type="compositionally biased region" description="Polar residues" evidence="1">
    <location>
        <begin position="1049"/>
        <end position="1066"/>
    </location>
</feature>
<feature type="region of interest" description="Disordered" evidence="1">
    <location>
        <begin position="408"/>
        <end position="433"/>
    </location>
</feature>
<feature type="region of interest" description="Disordered" evidence="1">
    <location>
        <begin position="1267"/>
        <end position="1306"/>
    </location>
</feature>
<reference evidence="3" key="2">
    <citation type="submission" date="2018-02" db="UniProtKB">
        <authorList>
            <consortium name="EnsemblMetazoa"/>
        </authorList>
    </citation>
    <scope>IDENTIFICATION</scope>
</reference>
<feature type="compositionally biased region" description="Polar residues" evidence="1">
    <location>
        <begin position="1501"/>
        <end position="1513"/>
    </location>
</feature>
<evidence type="ECO:0000313" key="3">
    <source>
        <dbReference type="EnsemblMetazoa" id="ADAC011122-PA"/>
    </source>
</evidence>
<feature type="compositionally biased region" description="Polar residues" evidence="1">
    <location>
        <begin position="1446"/>
        <end position="1460"/>
    </location>
</feature>
<feature type="signal peptide" evidence="2">
    <location>
        <begin position="1"/>
        <end position="31"/>
    </location>
</feature>
<evidence type="ECO:0000256" key="2">
    <source>
        <dbReference type="SAM" id="SignalP"/>
    </source>
</evidence>
<feature type="compositionally biased region" description="Low complexity" evidence="1">
    <location>
        <begin position="197"/>
        <end position="216"/>
    </location>
</feature>
<feature type="compositionally biased region" description="Polar residues" evidence="1">
    <location>
        <begin position="1414"/>
        <end position="1426"/>
    </location>
</feature>
<dbReference type="Proteomes" id="UP000000673">
    <property type="component" value="Unassembled WGS sequence"/>
</dbReference>
<feature type="region of interest" description="Disordered" evidence="1">
    <location>
        <begin position="1413"/>
        <end position="1649"/>
    </location>
</feature>
<feature type="compositionally biased region" description="Polar residues" evidence="1">
    <location>
        <begin position="765"/>
        <end position="775"/>
    </location>
</feature>
<feature type="compositionally biased region" description="Basic and acidic residues" evidence="1">
    <location>
        <begin position="1546"/>
        <end position="1556"/>
    </location>
</feature>
<feature type="region of interest" description="Disordered" evidence="1">
    <location>
        <begin position="1176"/>
        <end position="1217"/>
    </location>
</feature>
<feature type="compositionally biased region" description="Low complexity" evidence="1">
    <location>
        <begin position="317"/>
        <end position="335"/>
    </location>
</feature>
<protein>
    <recommendedName>
        <fullName evidence="5">Mucin-5AC</fullName>
    </recommendedName>
</protein>
<feature type="compositionally biased region" description="Basic residues" evidence="1">
    <location>
        <begin position="1176"/>
        <end position="1185"/>
    </location>
</feature>
<feature type="region of interest" description="Disordered" evidence="1">
    <location>
        <begin position="904"/>
        <end position="1115"/>
    </location>
</feature>
<feature type="compositionally biased region" description="Low complexity" evidence="1">
    <location>
        <begin position="753"/>
        <end position="764"/>
    </location>
</feature>
<dbReference type="EnsemblMetazoa" id="ADAC011122-RA">
    <property type="protein sequence ID" value="ADAC011122-PA"/>
    <property type="gene ID" value="ADAC011122"/>
</dbReference>
<feature type="compositionally biased region" description="Polar residues" evidence="1">
    <location>
        <begin position="1587"/>
        <end position="1599"/>
    </location>
</feature>
<feature type="region of interest" description="Disordered" evidence="1">
    <location>
        <begin position="197"/>
        <end position="265"/>
    </location>
</feature>
<name>A0A2K6VAZ6_ANODA</name>
<feature type="compositionally biased region" description="Low complexity" evidence="1">
    <location>
        <begin position="422"/>
        <end position="433"/>
    </location>
</feature>
<feature type="region of interest" description="Disordered" evidence="1">
    <location>
        <begin position="524"/>
        <end position="549"/>
    </location>
</feature>
<feature type="region of interest" description="Disordered" evidence="1">
    <location>
        <begin position="705"/>
        <end position="862"/>
    </location>
</feature>
<feature type="region of interest" description="Disordered" evidence="1">
    <location>
        <begin position="1230"/>
        <end position="1251"/>
    </location>
</feature>
<feature type="compositionally biased region" description="Low complexity" evidence="1">
    <location>
        <begin position="1616"/>
        <end position="1649"/>
    </location>
</feature>
<evidence type="ECO:0008006" key="5">
    <source>
        <dbReference type="Google" id="ProtNLM"/>
    </source>
</evidence>
<keyword evidence="4" id="KW-1185">Reference proteome</keyword>
<sequence>MNQRRDFVVPRRLWLVVLLAIATTTSDRARAYNFDDDLEDLIAEESNVDEELQLGPGHAVQLLPSDVFNDGKPFYVERDPSTGAIDFNHKKTVNQLPTDDRGGDGGGLAGLYGSKLPFGASTKESYVSDKKDVIVHHSTPNFHDFLNLPKMYSPENFVSISSSYANLKYQGINNKGSSSNHRDQTLTHIVAATSATTPASTTTHATTTTGAPAASTKHFFNRPQYSPVGRPGGGPTYTYPVTSGRPITTSSTTTTSTTTTTTTTTEAPITTTEAPASSTVNPQKQQLFTRYPYKSTIKNKYLETSEQTRKKFFLPSTLALPGPTTTTTERAPSTPMRSSTYYSPSVRPHWPTTTSTTTSTTTTTTPAPTSTPPANPVRFVDDSIEQQQQQLSGGSKIKFTMPALKYEGSRPAPFRRMPTPHPSQQQHQQQQFGGQSIELPKNPAIMSLSDIFSTLEQKKRLESQQAAENNRVETVEEDDEAPTTTTTPAPTIVLLDDAAYHRTTPGGPKIEQSIDLSDQYVRYEVHQPPPPFSGASVPMRPPPPPPPQYGQYPVQQPNGHRPQLPPQVMDGAAGGGQYVRYEVQPPQQMNVVKFGSVPSMNNVVISPNQHSATFVLGSHQSVGSSSSASNSGSVGHGDGLGGGHFVGSVSQDSMQAGASAAALSAPRPSYQMGQVLDEPNEQAAIVGSASVSVQVKPQDIIKTTSVRFPSESDDQYDNAPIISGTHKSEVLPPNGHSAPVRGPDQMSVVFPPASSSSAASSSSSVDLETGSTLHEVSNRIVFDSPSPPAETLNRNELNIAPNPNYPADLPEQLTPPVQQSTGGPGMQRPPRPPVPSQGPPFRYSEIQRRPTYPSGGGDRVRPTLQLPNILPQFRPNAKISHGHGPYLKEPGTYRVPATGMLVKTGPPALRKPPGSTFRIPAPPTRIMTRLGPSSPSRLPTGGPPVASAELENRRYYRLPPQPPAMIKDRVYNIQPPRLQPPPPPPPASPAASGASSPQPPPQVNGVSEQPNEPLEDNEFHRNPPQILKNILRDELNQQRPKLEPVVTLQMLQSKKQSTANGPNGFQQAAGPAGETGEQAESLPFVGAASSASPQAPPPALRSAHPMATAQSESKDRPVYVVYPVKSTAGGVRPQHAATDALIGQQPPPMIISPGTEYQNTPFSIASHFEQEPILGAKHKNRHGGHAPKPNFPYSLEKPDPFALTQQTLGDHHHQAPAQDLSDGAALTSEYNLGEEPTGGQQQQQQAHQDDQDLISSKLQRFHGLQQVNGASGDSTPIAIAYTPTESPSVPDRTGANNMRYNKPANGAGANSYPYYSVYGETQTEVSHLRIDDVDEFGNPSRRYEQSFQAPFQASISLDPVKVTNPYEGWAVVTSSPLQQAMQLQQNPSKPAAAPVATKLVGLEPVAAALGAGELQNTIDRSDTSSTGAEEEERDQEQGAEGHQKASIVTPSSFDPNSFQPELQGGFRPIYGADIKLSEQQNPDPQRSSLADLFAVDDAATQGEQHSAPEQPTTETERPLATKLQLVTKDSKLATVASSSSSSAVKKSPEPEEHSEPAMDLDLEAFFDQFTKDYEDEDGGELDDVTMSDETNMTGGSSEQRAAAVGESRSSKVTIDAESSSTEKASASTALVDETTTSAVAGSSTTKATT</sequence>
<feature type="compositionally biased region" description="Pro residues" evidence="1">
    <location>
        <begin position="977"/>
        <end position="988"/>
    </location>
</feature>
<feature type="compositionally biased region" description="Acidic residues" evidence="1">
    <location>
        <begin position="1573"/>
        <end position="1586"/>
    </location>
</feature>
<feature type="compositionally biased region" description="Pro residues" evidence="1">
    <location>
        <begin position="539"/>
        <end position="548"/>
    </location>
</feature>
<feature type="chain" id="PRO_5043758464" description="Mucin-5AC" evidence="2">
    <location>
        <begin position="32"/>
        <end position="1649"/>
    </location>
</feature>
<feature type="compositionally biased region" description="Basic and acidic residues" evidence="1">
    <location>
        <begin position="1030"/>
        <end position="1042"/>
    </location>
</feature>
<feature type="region of interest" description="Disordered" evidence="1">
    <location>
        <begin position="618"/>
        <end position="648"/>
    </location>
</feature>
<feature type="region of interest" description="Disordered" evidence="1">
    <location>
        <begin position="317"/>
        <end position="374"/>
    </location>
</feature>
<feature type="compositionally biased region" description="Low complexity" evidence="1">
    <location>
        <begin position="351"/>
        <end position="368"/>
    </location>
</feature>
<feature type="region of interest" description="Disordered" evidence="1">
    <location>
        <begin position="459"/>
        <end position="489"/>
    </location>
</feature>
<reference evidence="4" key="1">
    <citation type="journal article" date="2010" name="BMC Genomics">
        <title>Combination of measures distinguishes pre-miRNAs from other stem-loops in the genome of the newly sequenced Anopheles darlingi.</title>
        <authorList>
            <person name="Mendes N.D."/>
            <person name="Freitas A.T."/>
            <person name="Vasconcelos A.T."/>
            <person name="Sagot M.F."/>
        </authorList>
    </citation>
    <scope>NUCLEOTIDE SEQUENCE</scope>
</reference>
<feature type="compositionally biased region" description="Low complexity" evidence="1">
    <location>
        <begin position="236"/>
        <end position="265"/>
    </location>
</feature>
<organism evidence="3 4">
    <name type="scientific">Anopheles darlingi</name>
    <name type="common">Mosquito</name>
    <dbReference type="NCBI Taxonomy" id="43151"/>
    <lineage>
        <taxon>Eukaryota</taxon>
        <taxon>Metazoa</taxon>
        <taxon>Ecdysozoa</taxon>
        <taxon>Arthropoda</taxon>
        <taxon>Hexapoda</taxon>
        <taxon>Insecta</taxon>
        <taxon>Pterygota</taxon>
        <taxon>Neoptera</taxon>
        <taxon>Endopterygota</taxon>
        <taxon>Diptera</taxon>
        <taxon>Nematocera</taxon>
        <taxon>Culicoidea</taxon>
        <taxon>Culicidae</taxon>
        <taxon>Anophelinae</taxon>
        <taxon>Anopheles</taxon>
    </lineage>
</organism>